<dbReference type="CDD" id="cd03396">
    <property type="entry name" value="PAP2_like_6"/>
    <property type="match status" value="1"/>
</dbReference>
<dbReference type="RefSeq" id="WP_308955884.1">
    <property type="nucleotide sequence ID" value="NZ_JAVICY010000009.1"/>
</dbReference>
<evidence type="ECO:0000313" key="3">
    <source>
        <dbReference type="EMBL" id="MDQ9070252.1"/>
    </source>
</evidence>
<dbReference type="InterPro" id="IPR000326">
    <property type="entry name" value="PAP2/HPO"/>
</dbReference>
<evidence type="ECO:0000256" key="1">
    <source>
        <dbReference type="SAM" id="Phobius"/>
    </source>
</evidence>
<keyword evidence="1" id="KW-0472">Membrane</keyword>
<feature type="transmembrane region" description="Helical" evidence="1">
    <location>
        <begin position="12"/>
        <end position="40"/>
    </location>
</feature>
<proteinExistence type="predicted"/>
<accession>A0AAW8JC47</accession>
<dbReference type="Gene3D" id="1.20.144.10">
    <property type="entry name" value="Phosphatidic acid phosphatase type 2/haloperoxidase"/>
    <property type="match status" value="1"/>
</dbReference>
<feature type="transmembrane region" description="Helical" evidence="1">
    <location>
        <begin position="60"/>
        <end position="79"/>
    </location>
</feature>
<dbReference type="EMBL" id="JAVIDA010000002">
    <property type="protein sequence ID" value="MDQ9070252.1"/>
    <property type="molecule type" value="Genomic_DNA"/>
</dbReference>
<evidence type="ECO:0000313" key="4">
    <source>
        <dbReference type="Proteomes" id="UP001243195"/>
    </source>
</evidence>
<feature type="transmembrane region" description="Helical" evidence="1">
    <location>
        <begin position="167"/>
        <end position="186"/>
    </location>
</feature>
<protein>
    <submittedName>
        <fullName evidence="3">Phosphatase PAP2 family protein</fullName>
    </submittedName>
</protein>
<feature type="transmembrane region" description="Helical" evidence="1">
    <location>
        <begin position="198"/>
        <end position="215"/>
    </location>
</feature>
<keyword evidence="1" id="KW-1133">Transmembrane helix</keyword>
<dbReference type="Pfam" id="PF01569">
    <property type="entry name" value="PAP2"/>
    <property type="match status" value="1"/>
</dbReference>
<reference evidence="3" key="1">
    <citation type="submission" date="2023-08" db="EMBL/GenBank/DDBJ databases">
        <title>Emergence of clinically-relevant ST2 carbapenem-resistant Acinetobacter baumannii strains in hospital sewages in Zhejiang, East of China.</title>
        <authorList>
            <person name="Kaichao C."/>
            <person name="Zhang R."/>
        </authorList>
    </citation>
    <scope>NUCLEOTIDE SEQUENCE</scope>
    <source>
        <strain evidence="3">M-SY-60</strain>
    </source>
</reference>
<dbReference type="Proteomes" id="UP001243195">
    <property type="component" value="Unassembled WGS sequence"/>
</dbReference>
<organism evidence="3 4">
    <name type="scientific">Acinetobacter gerneri</name>
    <dbReference type="NCBI Taxonomy" id="202952"/>
    <lineage>
        <taxon>Bacteria</taxon>
        <taxon>Pseudomonadati</taxon>
        <taxon>Pseudomonadota</taxon>
        <taxon>Gammaproteobacteria</taxon>
        <taxon>Moraxellales</taxon>
        <taxon>Moraxellaceae</taxon>
        <taxon>Acinetobacter</taxon>
    </lineage>
</organism>
<dbReference type="SUPFAM" id="SSF48317">
    <property type="entry name" value="Acid phosphatase/Vanadium-dependent haloperoxidase"/>
    <property type="match status" value="1"/>
</dbReference>
<feature type="transmembrane region" description="Helical" evidence="1">
    <location>
        <begin position="91"/>
        <end position="110"/>
    </location>
</feature>
<feature type="transmembrane region" description="Helical" evidence="1">
    <location>
        <begin position="142"/>
        <end position="160"/>
    </location>
</feature>
<gene>
    <name evidence="3" type="ORF">RFH51_02055</name>
</gene>
<comment type="caution">
    <text evidence="3">The sequence shown here is derived from an EMBL/GenBank/DDBJ whole genome shotgun (WGS) entry which is preliminary data.</text>
</comment>
<name>A0AAW8JC47_9GAMM</name>
<sequence length="239" mass="27321">MFKGSFLKSQILFLIFSFCILYLYFPVGGKIDLLLIQPWVDATGHFPHRSDWLLTKINHGLVKNIIIVIYVAIFSLWCASFKVEKLKSHRFSLGYLFWISIIAAGIIGFIKSQSPHACPWNMTQPTATGFVWDFSAKKGHCFPGGHAATGFMLMTGYFVYRLRNTKLAYLFLISGIVLGFIMGWGQMMRGAHFFSHNIWTFWIVWCANVVAYLVFSKKLSPFNRPLAPHSQPSKINTYV</sequence>
<evidence type="ECO:0000259" key="2">
    <source>
        <dbReference type="Pfam" id="PF01569"/>
    </source>
</evidence>
<dbReference type="InterPro" id="IPR036938">
    <property type="entry name" value="PAP2/HPO_sf"/>
</dbReference>
<keyword evidence="1" id="KW-0812">Transmembrane</keyword>
<feature type="domain" description="Phosphatidic acid phosphatase type 2/haloperoxidase" evidence="2">
    <location>
        <begin position="96"/>
        <end position="218"/>
    </location>
</feature>
<dbReference type="AlphaFoldDB" id="A0AAW8JC47"/>